<dbReference type="PRINTS" id="PR00506">
    <property type="entry name" value="D21N6MTFRASE"/>
</dbReference>
<dbReference type="CDD" id="cd02440">
    <property type="entry name" value="AdoMet_MTases"/>
    <property type="match status" value="1"/>
</dbReference>
<dbReference type="RefSeq" id="WP_015021016.1">
    <property type="nucleotide sequence ID" value="NC_018719.1"/>
</dbReference>
<sequence length="382" mass="43259">MKATCGHIFACTSKSERECFDRMLFATSRVYGESVLKIKKGDLLFLLNLDTDTLYGTFRAKSAGAKDLVPEAWNGKYPYQVQVSRNGAVHSLAGAKKVLSGMGLSWRDTLDGEQARFLSQYIENPDGKAIIKIAKKDVIEDKPRLESTTLWDYPRQSYGKTQKGNNKYAGVTPAFVIYNMVKRYTEPGDLVLDPMAGSGTTIDVCKEEGRRCIAYDISPTRPDIKQNDARKIPLADESVDMIFIDSPYGDNIDYNDKPGNIGKLSAETDEFYKALDMVMAECHRVLKPGKVLGWLIGDQWVKKKFTPVGFNVYEGLSKYFDTVDIVCVARRSQTSNTGLWHSRALRFNFYLRGFKYLFIMRKPAAGEQALKRKISWTQYPRR</sequence>
<keyword evidence="1 5" id="KW-0489">Methyltransferase</keyword>
<protein>
    <submittedName>
        <fullName evidence="5">Putative DNA methylase domain protein</fullName>
    </submittedName>
</protein>
<evidence type="ECO:0000256" key="3">
    <source>
        <dbReference type="ARBA" id="ARBA00022691"/>
    </source>
</evidence>
<dbReference type="InterPro" id="IPR029063">
    <property type="entry name" value="SAM-dependent_MTases_sf"/>
</dbReference>
<dbReference type="GO" id="GO:0008170">
    <property type="term" value="F:N-methyltransferase activity"/>
    <property type="evidence" value="ECO:0007669"/>
    <property type="project" value="InterPro"/>
</dbReference>
<accession>K0IP45</accession>
<gene>
    <name evidence="5" type="ordered locus">Ngar_c35710</name>
</gene>
<evidence type="ECO:0000256" key="1">
    <source>
        <dbReference type="ARBA" id="ARBA00022603"/>
    </source>
</evidence>
<feature type="domain" description="DCD" evidence="4">
    <location>
        <begin position="2"/>
        <end position="133"/>
    </location>
</feature>
<dbReference type="EMBL" id="CP002408">
    <property type="protein sequence ID" value="AFU60484.1"/>
    <property type="molecule type" value="Genomic_DNA"/>
</dbReference>
<dbReference type="PANTHER" id="PTHR46444">
    <property type="entry name" value="DCD (DEVELOPMENT AND CELL DEATH) DOMAIN PROTEIN-RELATED"/>
    <property type="match status" value="1"/>
</dbReference>
<dbReference type="OrthoDB" id="38200at2157"/>
<dbReference type="HOGENOM" id="CLU_722831_0_0_2"/>
<dbReference type="KEGG" id="nga:Ngar_c35710"/>
<dbReference type="Pfam" id="PF01555">
    <property type="entry name" value="N6_N4_Mtase"/>
    <property type="match status" value="1"/>
</dbReference>
<keyword evidence="3" id="KW-0949">S-adenosyl-L-methionine</keyword>
<keyword evidence="6" id="KW-1185">Reference proteome</keyword>
<dbReference type="PROSITE" id="PS51222">
    <property type="entry name" value="DCD"/>
    <property type="match status" value="1"/>
</dbReference>
<organism evidence="5 6">
    <name type="scientific">Nitrososphaera gargensis (strain Ga9.2)</name>
    <dbReference type="NCBI Taxonomy" id="1237085"/>
    <lineage>
        <taxon>Archaea</taxon>
        <taxon>Nitrososphaerota</taxon>
        <taxon>Nitrososphaeria</taxon>
        <taxon>Nitrososphaerales</taxon>
        <taxon>Nitrososphaeraceae</taxon>
        <taxon>Nitrososphaera</taxon>
    </lineage>
</organism>
<proteinExistence type="predicted"/>
<reference evidence="5 6" key="1">
    <citation type="journal article" date="2012" name="Environ. Microbiol.">
        <title>The genome of the ammonia-oxidizing Candidatus Nitrososphaera gargensis: insights into metabolic versatility and environmental adaptations.</title>
        <authorList>
            <person name="Spang A."/>
            <person name="Poehlein A."/>
            <person name="Offre P."/>
            <person name="Zumbragel S."/>
            <person name="Haider S."/>
            <person name="Rychlik N."/>
            <person name="Nowka B."/>
            <person name="Schmeisser C."/>
            <person name="Lebedeva E.V."/>
            <person name="Rattei T."/>
            <person name="Bohm C."/>
            <person name="Schmid M."/>
            <person name="Galushko A."/>
            <person name="Hatzenpichler R."/>
            <person name="Weinmaier T."/>
            <person name="Daniel R."/>
            <person name="Schleper C."/>
            <person name="Spieck E."/>
            <person name="Streit W."/>
            <person name="Wagner M."/>
        </authorList>
    </citation>
    <scope>NUCLEOTIDE SEQUENCE [LARGE SCALE GENOMIC DNA]</scope>
    <source>
        <strain evidence="6">Ga9.2</strain>
    </source>
</reference>
<dbReference type="InParanoid" id="K0IP45"/>
<dbReference type="InterPro" id="IPR013989">
    <property type="entry name" value="Dev_and_cell_death_domain"/>
</dbReference>
<dbReference type="Pfam" id="PF10539">
    <property type="entry name" value="Dev_Cell_Death"/>
    <property type="match status" value="1"/>
</dbReference>
<dbReference type="InterPro" id="IPR002941">
    <property type="entry name" value="DNA_methylase_N4/N6"/>
</dbReference>
<name>K0IP45_NITGG</name>
<dbReference type="REBASE" id="55344">
    <property type="entry name" value="M.Nga92ORF35710P"/>
</dbReference>
<evidence type="ECO:0000313" key="5">
    <source>
        <dbReference type="EMBL" id="AFU60484.1"/>
    </source>
</evidence>
<evidence type="ECO:0000259" key="4">
    <source>
        <dbReference type="PROSITE" id="PS51222"/>
    </source>
</evidence>
<dbReference type="STRING" id="1237085.Ngar_c35710"/>
<dbReference type="SMART" id="SM00767">
    <property type="entry name" value="DCD"/>
    <property type="match status" value="1"/>
</dbReference>
<dbReference type="Gene3D" id="3.40.50.150">
    <property type="entry name" value="Vaccinia Virus protein VP39"/>
    <property type="match status" value="2"/>
</dbReference>
<dbReference type="AlphaFoldDB" id="K0IP45"/>
<dbReference type="PANTHER" id="PTHR46444:SF19">
    <property type="entry name" value="OS02G0745600 PROTEIN"/>
    <property type="match status" value="1"/>
</dbReference>
<dbReference type="InterPro" id="IPR002295">
    <property type="entry name" value="N4/N6-MTase_EcoPI_Mod-like"/>
</dbReference>
<dbReference type="Proteomes" id="UP000008037">
    <property type="component" value="Chromosome"/>
</dbReference>
<evidence type="ECO:0000313" key="6">
    <source>
        <dbReference type="Proteomes" id="UP000008037"/>
    </source>
</evidence>
<dbReference type="SUPFAM" id="SSF53335">
    <property type="entry name" value="S-adenosyl-L-methionine-dependent methyltransferases"/>
    <property type="match status" value="2"/>
</dbReference>
<evidence type="ECO:0000256" key="2">
    <source>
        <dbReference type="ARBA" id="ARBA00022679"/>
    </source>
</evidence>
<keyword evidence="2" id="KW-0808">Transferase</keyword>
<dbReference type="GO" id="GO:0032259">
    <property type="term" value="P:methylation"/>
    <property type="evidence" value="ECO:0007669"/>
    <property type="project" value="UniProtKB-KW"/>
</dbReference>
<dbReference type="GO" id="GO:0003677">
    <property type="term" value="F:DNA binding"/>
    <property type="evidence" value="ECO:0007669"/>
    <property type="project" value="InterPro"/>
</dbReference>
<dbReference type="BioCyc" id="CNIT1237085:G1324-3572-MONOMER"/>
<dbReference type="GeneID" id="13797382"/>
<dbReference type="PATRIC" id="fig|1237085.11.peg.3578"/>